<dbReference type="SUPFAM" id="SSF52540">
    <property type="entry name" value="P-loop containing nucleoside triphosphate hydrolases"/>
    <property type="match status" value="1"/>
</dbReference>
<dbReference type="Pfam" id="PF24883">
    <property type="entry name" value="NPHP3_N"/>
    <property type="match status" value="1"/>
</dbReference>
<dbReference type="InterPro" id="IPR007111">
    <property type="entry name" value="NACHT_NTPase"/>
</dbReference>
<dbReference type="InterPro" id="IPR027417">
    <property type="entry name" value="P-loop_NTPase"/>
</dbReference>
<evidence type="ECO:0000256" key="2">
    <source>
        <dbReference type="SAM" id="MobiDB-lite"/>
    </source>
</evidence>
<feature type="region of interest" description="Disordered" evidence="2">
    <location>
        <begin position="52"/>
        <end position="111"/>
    </location>
</feature>
<dbReference type="Proteomes" id="UP000663850">
    <property type="component" value="Unassembled WGS sequence"/>
</dbReference>
<evidence type="ECO:0000313" key="5">
    <source>
        <dbReference type="EMBL" id="CAE7232952.1"/>
    </source>
</evidence>
<name>A0A8H3C152_9AGAM</name>
<dbReference type="Proteomes" id="UP000663827">
    <property type="component" value="Unassembled WGS sequence"/>
</dbReference>
<keyword evidence="1" id="KW-0677">Repeat</keyword>
<sequence>MPNRIPTRKGICSILFCTTNNSAISTRKPRSSTSLGNLGRTTAPETILVAGSTNNQESQSPASHTNHSIRGCPTSENLQLRVNDFTTDPNQPTTGAAPDLSPTPPFQEPSQKNVGIPLEHEPKTAHLGWRVLDKAMRALHLSAEVIPPVQSAVGHFISCLDHFETARKNREDYDQVASELSEMADYLSRHLNNPRSQGLTDKITEIARIIHKEIEDIHKFQDQSKPMQVFRAMDREQDLTRRFQRIGELFRRIQMETSMSEWSHIEEALVIKRLGELKPVMLARYNSTIADSIGRRGCTEDTRQTTLSEIEQWCDKLSGPVFFWMNGMVGTGKTTIAYTLANNLAAHGRLGASFFCTVASEECCDASKIIPTVAYQLAHQSSPFQAALNEALKSEPDAITLSISEQLKCLLVKPLQAIAGKLARNLIIVIDALDECTDDSVVTGLLDCLFSAANQLPIKFFIASRPERGIYERLATESDDLRSVLHLHQISWDVVQNDIRMYLKKSLAPVKPSEAEIDQLTALSGRLFIYAATAVRYIAPDDPRISSKTRLETMLDTSSRSTKKQSAIDSLYSAILSAAVGNDDLEPEERDSIKFTVWVTVCSDHPVPINELVTIAGLGNEPLTQAALASLRSVLSVSQSGDTISAFHASFPEFIFDRTRSGDFSCEQRDIKRIYALRCLRTINTQPLHQTRPDTTSSSHLTYASSNWFKFLERGHVVASEDFYNELAEFFNNRFENWVWFTDADGGDIQLTMWLVIFWLRCQLPADQRTLRAAWNAYHYVRANEVGKQLMREEAMKIRANTPIATTAKDSNKSWIWEHIDHDTLIRILQSNPCGHSRASP</sequence>
<proteinExistence type="predicted"/>
<dbReference type="InterPro" id="IPR056884">
    <property type="entry name" value="NPHP3-like_N"/>
</dbReference>
<evidence type="ECO:0000313" key="6">
    <source>
        <dbReference type="Proteomes" id="UP000663850"/>
    </source>
</evidence>
<feature type="domain" description="NACHT" evidence="3">
    <location>
        <begin position="321"/>
        <end position="466"/>
    </location>
</feature>
<gene>
    <name evidence="5" type="ORF">RDB_LOCUS190571</name>
    <name evidence="4" type="ORF">RDB_LOCUS64379</name>
</gene>
<dbReference type="PANTHER" id="PTHR10039:SF14">
    <property type="entry name" value="NACHT DOMAIN-CONTAINING PROTEIN"/>
    <property type="match status" value="1"/>
</dbReference>
<dbReference type="Gene3D" id="3.40.50.300">
    <property type="entry name" value="P-loop containing nucleotide triphosphate hydrolases"/>
    <property type="match status" value="1"/>
</dbReference>
<organism evidence="4 6">
    <name type="scientific">Rhizoctonia solani</name>
    <dbReference type="NCBI Taxonomy" id="456999"/>
    <lineage>
        <taxon>Eukaryota</taxon>
        <taxon>Fungi</taxon>
        <taxon>Dikarya</taxon>
        <taxon>Basidiomycota</taxon>
        <taxon>Agaricomycotina</taxon>
        <taxon>Agaricomycetes</taxon>
        <taxon>Cantharellales</taxon>
        <taxon>Ceratobasidiaceae</taxon>
        <taxon>Rhizoctonia</taxon>
    </lineage>
</organism>
<dbReference type="EMBL" id="CAJMWZ010003298">
    <property type="protein sequence ID" value="CAE6472371.1"/>
    <property type="molecule type" value="Genomic_DNA"/>
</dbReference>
<protein>
    <recommendedName>
        <fullName evidence="3">NACHT domain-containing protein</fullName>
    </recommendedName>
</protein>
<evidence type="ECO:0000259" key="3">
    <source>
        <dbReference type="PROSITE" id="PS50837"/>
    </source>
</evidence>
<feature type="compositionally biased region" description="Polar residues" evidence="2">
    <location>
        <begin position="52"/>
        <end position="94"/>
    </location>
</feature>
<dbReference type="AlphaFoldDB" id="A0A8H3C152"/>
<dbReference type="PANTHER" id="PTHR10039">
    <property type="entry name" value="AMELOGENIN"/>
    <property type="match status" value="1"/>
</dbReference>
<accession>A0A8H3C152</accession>
<dbReference type="PROSITE" id="PS50837">
    <property type="entry name" value="NACHT"/>
    <property type="match status" value="1"/>
</dbReference>
<evidence type="ECO:0000313" key="4">
    <source>
        <dbReference type="EMBL" id="CAE6472371.1"/>
    </source>
</evidence>
<evidence type="ECO:0000256" key="1">
    <source>
        <dbReference type="ARBA" id="ARBA00022737"/>
    </source>
</evidence>
<dbReference type="EMBL" id="CAJNJQ010006613">
    <property type="protein sequence ID" value="CAE7232952.1"/>
    <property type="molecule type" value="Genomic_DNA"/>
</dbReference>
<reference evidence="4" key="1">
    <citation type="submission" date="2021-01" db="EMBL/GenBank/DDBJ databases">
        <authorList>
            <person name="Kaushik A."/>
        </authorList>
    </citation>
    <scope>NUCLEOTIDE SEQUENCE</scope>
    <source>
        <strain evidence="5">AG5</strain>
        <strain evidence="4">Type strain: AG8-Rh-89/</strain>
    </source>
</reference>
<comment type="caution">
    <text evidence="4">The sequence shown here is derived from an EMBL/GenBank/DDBJ whole genome shotgun (WGS) entry which is preliminary data.</text>
</comment>